<keyword evidence="1" id="KW-1133">Transmembrane helix</keyword>
<keyword evidence="1" id="KW-0812">Transmembrane</keyword>
<keyword evidence="1" id="KW-0472">Membrane</keyword>
<keyword evidence="3" id="KW-1185">Reference proteome</keyword>
<reference evidence="2" key="2">
    <citation type="submission" date="2014-09" db="EMBL/GenBank/DDBJ databases">
        <authorList>
            <person name="Aslett A.Martin."/>
        </authorList>
    </citation>
    <scope>NUCLEOTIDE SEQUENCE</scope>
    <source>
        <strain evidence="2">ED321 Heterogonic</strain>
    </source>
</reference>
<evidence type="ECO:0000313" key="3">
    <source>
        <dbReference type="Proteomes" id="UP000035682"/>
    </source>
</evidence>
<feature type="transmembrane region" description="Helical" evidence="1">
    <location>
        <begin position="148"/>
        <end position="175"/>
    </location>
</feature>
<dbReference type="EMBL" id="LN609396">
    <property type="protein sequence ID" value="CEF59587.1"/>
    <property type="molecule type" value="Genomic_DNA"/>
</dbReference>
<keyword evidence="2" id="KW-0813">Transport</keyword>
<dbReference type="RefSeq" id="XP_024498798.1">
    <property type="nucleotide sequence ID" value="XM_024647774.1"/>
</dbReference>
<reference evidence="3" key="1">
    <citation type="submission" date="2014-09" db="EMBL/GenBank/DDBJ databases">
        <authorList>
            <person name="Martin A.A."/>
        </authorList>
    </citation>
    <scope>NUCLEOTIDE SEQUENCE</scope>
    <source>
        <strain evidence="3">ED321</strain>
    </source>
</reference>
<reference evidence="4" key="3">
    <citation type="submission" date="2020-12" db="UniProtKB">
        <authorList>
            <consortium name="WormBaseParasite"/>
        </authorList>
    </citation>
    <scope>IDENTIFICATION</scope>
</reference>
<sequence length="183" mass="21779">MYNRILLSTIYRNVHITTLLQNIIYKISNYFVFNSNNILLYSPTKVYTFQHISILQPIVEKKKLSCSSFSLLKKLILIIQTTFLVLTLRYSRTKDITDIKWCTSIVVILLTDELHLFYLTCFFVQANGDLMIALVVKYSDNILKFLYLLFYRFLFHELFFNNFLPTFTFVLDIIINKYNVLSF</sequence>
<accession>A0A090KWE6</accession>
<dbReference type="CTD" id="36384395"/>
<gene>
    <name evidence="2 4 5" type="ORF">SRAE_X000133350</name>
</gene>
<keyword evidence="2" id="KW-0762">Sugar transport</keyword>
<dbReference type="WBParaSite" id="SRAE_X000133350.1">
    <property type="protein sequence ID" value="SRAE_X000133350.1"/>
    <property type="gene ID" value="WBGene00266901"/>
</dbReference>
<feature type="transmembrane region" description="Helical" evidence="1">
    <location>
        <begin position="116"/>
        <end position="136"/>
    </location>
</feature>
<name>A0A090KWE6_STRRB</name>
<evidence type="ECO:0000313" key="2">
    <source>
        <dbReference type="EMBL" id="CEF59587.1"/>
    </source>
</evidence>
<evidence type="ECO:0000313" key="5">
    <source>
        <dbReference type="WormBase" id="SRAE_X000133350"/>
    </source>
</evidence>
<protein>
    <submittedName>
        <fullName evidence="2 4">Nucleotide-sugar transporter family-containing protein</fullName>
    </submittedName>
</protein>
<feature type="transmembrane region" description="Helical" evidence="1">
    <location>
        <begin position="71"/>
        <end position="91"/>
    </location>
</feature>
<dbReference type="Proteomes" id="UP000035682">
    <property type="component" value="Unplaced"/>
</dbReference>
<organism evidence="2">
    <name type="scientific">Strongyloides ratti</name>
    <name type="common">Parasitic roundworm</name>
    <dbReference type="NCBI Taxonomy" id="34506"/>
    <lineage>
        <taxon>Eukaryota</taxon>
        <taxon>Metazoa</taxon>
        <taxon>Ecdysozoa</taxon>
        <taxon>Nematoda</taxon>
        <taxon>Chromadorea</taxon>
        <taxon>Rhabditida</taxon>
        <taxon>Tylenchina</taxon>
        <taxon>Panagrolaimomorpha</taxon>
        <taxon>Strongyloidoidea</taxon>
        <taxon>Strongyloididae</taxon>
        <taxon>Strongyloides</taxon>
    </lineage>
</organism>
<evidence type="ECO:0000313" key="4">
    <source>
        <dbReference type="WBParaSite" id="SRAE_X000133350.1"/>
    </source>
</evidence>
<dbReference type="GeneID" id="36384395"/>
<dbReference type="AlphaFoldDB" id="A0A090KWE6"/>
<evidence type="ECO:0000256" key="1">
    <source>
        <dbReference type="SAM" id="Phobius"/>
    </source>
</evidence>
<proteinExistence type="predicted"/>
<dbReference type="WormBase" id="SRAE_X000133350">
    <property type="protein sequence ID" value="SRP00155"/>
    <property type="gene ID" value="WBGene00266901"/>
</dbReference>